<feature type="transmembrane region" description="Helical" evidence="3">
    <location>
        <begin position="6"/>
        <end position="22"/>
    </location>
</feature>
<keyword evidence="2" id="KW-0560">Oxidoreductase</keyword>
<reference evidence="5" key="1">
    <citation type="submission" date="2022-07" db="EMBL/GenBank/DDBJ databases">
        <title>Genome Sequence of Physisporinus lineatus.</title>
        <authorList>
            <person name="Buettner E."/>
        </authorList>
    </citation>
    <scope>NUCLEOTIDE SEQUENCE</scope>
    <source>
        <strain evidence="5">VT162</strain>
    </source>
</reference>
<evidence type="ECO:0000256" key="1">
    <source>
        <dbReference type="ARBA" id="ARBA00009219"/>
    </source>
</evidence>
<comment type="similarity">
    <text evidence="1">Belongs to the 3-beta-HSD family.</text>
</comment>
<dbReference type="InterPro" id="IPR050177">
    <property type="entry name" value="Lipid_A_modif_metabolic_enz"/>
</dbReference>
<dbReference type="GO" id="GO:0016616">
    <property type="term" value="F:oxidoreductase activity, acting on the CH-OH group of donors, NAD or NADP as acceptor"/>
    <property type="evidence" value="ECO:0007669"/>
    <property type="project" value="InterPro"/>
</dbReference>
<sequence>MAGIWAASAFVYVALIAAYIWLNDLKLKRLPPEASSLSPHRWTRETVKEEYEKSGLKDEHSLLEGKLPPQTGRRYIVVGGAGFLGGWMVIHLLQRGEDPKRIRVVDIRPPQRQDLLEGPALEVDFVQVDISNAQAVEAAFAKPWPSTTSRSESEPEPEITVFHTAATIRFYERHPDLLPLSEKVNLIGTQNIVNAAKAVGATILVYTSSGSVAVKRTRFWLWPWEKEPERFTQVINDDEERLPTRNDQFFSNYAISKLKAERFVRANDRTPTGPVQEEEGEQKVLRVGCLRPGNGIFGPGGDILVSWLLTKQINPTWIPTIMQSFSYVENCSLAHLLYEQRLIEIQSGVGRKPNQPDIGGQAFCVADSGPTPTYEDVYKALNLLSEGQSSFVYLSPTLLLGLAHLVEMYYLSRHFLLTSSYPLFSYVGRLIPPVEGEIIFLQPSMFALTNVHLIFDDSRARLSPEEGGLGYEEGGACTTLEGVCKVAREHMSRGGVTEEGTRVFKYEQPSLAFDLAGAENGVVEVVKQISAGIEAANVLN</sequence>
<dbReference type="Gene3D" id="3.40.50.720">
    <property type="entry name" value="NAD(P)-binding Rossmann-like Domain"/>
    <property type="match status" value="1"/>
</dbReference>
<proteinExistence type="inferred from homology"/>
<protein>
    <recommendedName>
        <fullName evidence="4">3-beta hydroxysteroid dehydrogenase/isomerase domain-containing protein</fullName>
    </recommendedName>
</protein>
<keyword evidence="6" id="KW-1185">Reference proteome</keyword>
<evidence type="ECO:0000256" key="3">
    <source>
        <dbReference type="SAM" id="Phobius"/>
    </source>
</evidence>
<accession>A0AAD5YP93</accession>
<dbReference type="InterPro" id="IPR002225">
    <property type="entry name" value="3Beta_OHSteriod_DH/Estase"/>
</dbReference>
<dbReference type="PANTHER" id="PTHR43245">
    <property type="entry name" value="BIFUNCTIONAL POLYMYXIN RESISTANCE PROTEIN ARNA"/>
    <property type="match status" value="1"/>
</dbReference>
<dbReference type="SUPFAM" id="SSF51735">
    <property type="entry name" value="NAD(P)-binding Rossmann-fold domains"/>
    <property type="match status" value="1"/>
</dbReference>
<dbReference type="EMBL" id="JANAWD010000002">
    <property type="protein sequence ID" value="KAJ3492265.1"/>
    <property type="molecule type" value="Genomic_DNA"/>
</dbReference>
<evidence type="ECO:0000256" key="2">
    <source>
        <dbReference type="ARBA" id="ARBA00023002"/>
    </source>
</evidence>
<evidence type="ECO:0000313" key="5">
    <source>
        <dbReference type="EMBL" id="KAJ3492265.1"/>
    </source>
</evidence>
<dbReference type="PANTHER" id="PTHR43245:SF51">
    <property type="entry name" value="SHORT CHAIN DEHYDROGENASE_REDUCTASE FAMILY 42E, MEMBER 2"/>
    <property type="match status" value="1"/>
</dbReference>
<organism evidence="5 6">
    <name type="scientific">Meripilus lineatus</name>
    <dbReference type="NCBI Taxonomy" id="2056292"/>
    <lineage>
        <taxon>Eukaryota</taxon>
        <taxon>Fungi</taxon>
        <taxon>Dikarya</taxon>
        <taxon>Basidiomycota</taxon>
        <taxon>Agaricomycotina</taxon>
        <taxon>Agaricomycetes</taxon>
        <taxon>Polyporales</taxon>
        <taxon>Meripilaceae</taxon>
        <taxon>Meripilus</taxon>
    </lineage>
</organism>
<dbReference type="AlphaFoldDB" id="A0AAD5YP93"/>
<dbReference type="Pfam" id="PF01073">
    <property type="entry name" value="3Beta_HSD"/>
    <property type="match status" value="1"/>
</dbReference>
<keyword evidence="3" id="KW-0472">Membrane</keyword>
<comment type="caution">
    <text evidence="5">The sequence shown here is derived from an EMBL/GenBank/DDBJ whole genome shotgun (WGS) entry which is preliminary data.</text>
</comment>
<keyword evidence="3" id="KW-1133">Transmembrane helix</keyword>
<keyword evidence="3" id="KW-0812">Transmembrane</keyword>
<name>A0AAD5YP93_9APHY</name>
<feature type="transmembrane region" description="Helical" evidence="3">
    <location>
        <begin position="75"/>
        <end position="93"/>
    </location>
</feature>
<gene>
    <name evidence="5" type="ORF">NLI96_g110</name>
</gene>
<evidence type="ECO:0000313" key="6">
    <source>
        <dbReference type="Proteomes" id="UP001212997"/>
    </source>
</evidence>
<evidence type="ECO:0000259" key="4">
    <source>
        <dbReference type="Pfam" id="PF01073"/>
    </source>
</evidence>
<feature type="domain" description="3-beta hydroxysteroid dehydrogenase/isomerase" evidence="4">
    <location>
        <begin position="76"/>
        <end position="379"/>
    </location>
</feature>
<dbReference type="Proteomes" id="UP001212997">
    <property type="component" value="Unassembled WGS sequence"/>
</dbReference>
<dbReference type="InterPro" id="IPR036291">
    <property type="entry name" value="NAD(P)-bd_dom_sf"/>
</dbReference>
<dbReference type="GO" id="GO:0006694">
    <property type="term" value="P:steroid biosynthetic process"/>
    <property type="evidence" value="ECO:0007669"/>
    <property type="project" value="InterPro"/>
</dbReference>